<dbReference type="Proteomes" id="UP000070096">
    <property type="component" value="Unassembled WGS sequence"/>
</dbReference>
<dbReference type="PATRIC" id="fig|1302.21.peg.2352"/>
<accession>A0A139MWZ9</accession>
<evidence type="ECO:0000313" key="2">
    <source>
        <dbReference type="Proteomes" id="UP000070096"/>
    </source>
</evidence>
<evidence type="ECO:0000313" key="1">
    <source>
        <dbReference type="EMBL" id="KXT68192.1"/>
    </source>
</evidence>
<sequence>MSLATLRKLGIDLRETETGSAISDYDWGLVDKFYNENGW</sequence>
<comment type="caution">
    <text evidence="1">The sequence shown here is derived from an EMBL/GenBank/DDBJ whole genome shotgun (WGS) entry which is preliminary data.</text>
</comment>
<reference evidence="1 2" key="1">
    <citation type="submission" date="2016-01" db="EMBL/GenBank/DDBJ databases">
        <title>Highly variable Streptococcus oralis are common among viridans streptococci isolated from primates.</title>
        <authorList>
            <person name="Denapaite D."/>
            <person name="Rieger M."/>
            <person name="Koendgen S."/>
            <person name="Brueckner R."/>
            <person name="Ochigava I."/>
            <person name="Kappeler P."/>
            <person name="Maetz-Rensing K."/>
            <person name="Leendertz F."/>
            <person name="Hakenbeck R."/>
        </authorList>
    </citation>
    <scope>NUCLEOTIDE SEQUENCE [LARGE SCALE GENOMIC DNA]</scope>
    <source>
        <strain evidence="1 2">DD07</strain>
    </source>
</reference>
<gene>
    <name evidence="1" type="ORF">SGODD07_02126</name>
</gene>
<name>A0A139MWZ9_STRGN</name>
<proteinExistence type="predicted"/>
<protein>
    <submittedName>
        <fullName evidence="1">Uncharacterized protein</fullName>
    </submittedName>
</protein>
<dbReference type="EMBL" id="LQRC01000278">
    <property type="protein sequence ID" value="KXT68192.1"/>
    <property type="molecule type" value="Genomic_DNA"/>
</dbReference>
<dbReference type="AlphaFoldDB" id="A0A139MWZ9"/>
<organism evidence="1 2">
    <name type="scientific">Streptococcus gordonii</name>
    <dbReference type="NCBI Taxonomy" id="1302"/>
    <lineage>
        <taxon>Bacteria</taxon>
        <taxon>Bacillati</taxon>
        <taxon>Bacillota</taxon>
        <taxon>Bacilli</taxon>
        <taxon>Lactobacillales</taxon>
        <taxon>Streptococcaceae</taxon>
        <taxon>Streptococcus</taxon>
    </lineage>
</organism>